<proteinExistence type="predicted"/>
<dbReference type="OrthoDB" id="10555733at2759"/>
<sequence>GKHEEGRQSENQVWSWQDDEGVTLIRKGFSSKVGPANLVAAITQLMTDGMSIGEGTKGVYHINGELNVAADRLSRDSEYHPGGLIQEYVSPEELQSTIESQR</sequence>
<evidence type="ECO:0000313" key="1">
    <source>
        <dbReference type="EMBL" id="KAF4679341.1"/>
    </source>
</evidence>
<protein>
    <submittedName>
        <fullName evidence="1">Uncharacterized protein</fullName>
    </submittedName>
</protein>
<accession>A0A7J6N8W4</accession>
<name>A0A7J6N8W4_PEROL</name>
<comment type="caution">
    <text evidence="1">The sequence shown here is derived from an EMBL/GenBank/DDBJ whole genome shotgun (WGS) entry which is preliminary data.</text>
</comment>
<evidence type="ECO:0000313" key="2">
    <source>
        <dbReference type="Proteomes" id="UP000541610"/>
    </source>
</evidence>
<reference evidence="1 2" key="1">
    <citation type="submission" date="2020-04" db="EMBL/GenBank/DDBJ databases">
        <title>Perkinsus olseni comparative genomics.</title>
        <authorList>
            <person name="Bogema D.R."/>
        </authorList>
    </citation>
    <scope>NUCLEOTIDE SEQUENCE [LARGE SCALE GENOMIC DNA]</scope>
    <source>
        <strain evidence="1">00978-12</strain>
    </source>
</reference>
<dbReference type="AlphaFoldDB" id="A0A7J6N8W4"/>
<dbReference type="EMBL" id="JABANP010000749">
    <property type="protein sequence ID" value="KAF4679341.1"/>
    <property type="molecule type" value="Genomic_DNA"/>
</dbReference>
<gene>
    <name evidence="1" type="ORF">FOZ60_015159</name>
</gene>
<dbReference type="Proteomes" id="UP000541610">
    <property type="component" value="Unassembled WGS sequence"/>
</dbReference>
<feature type="non-terminal residue" evidence="1">
    <location>
        <position position="102"/>
    </location>
</feature>
<organism evidence="1 2">
    <name type="scientific">Perkinsus olseni</name>
    <name type="common">Perkinsus atlanticus</name>
    <dbReference type="NCBI Taxonomy" id="32597"/>
    <lineage>
        <taxon>Eukaryota</taxon>
        <taxon>Sar</taxon>
        <taxon>Alveolata</taxon>
        <taxon>Perkinsozoa</taxon>
        <taxon>Perkinsea</taxon>
        <taxon>Perkinsida</taxon>
        <taxon>Perkinsidae</taxon>
        <taxon>Perkinsus</taxon>
    </lineage>
</organism>